<comment type="subcellular location">
    <subcellularLocation>
        <location evidence="1">Cell membrane</location>
        <topology evidence="1">Multi-pass membrane protein</topology>
    </subcellularLocation>
</comment>
<dbReference type="SMART" id="SM00382">
    <property type="entry name" value="AAA"/>
    <property type="match status" value="1"/>
</dbReference>
<sequence>MFFSSILRDNLAYRVFIKEYKKYFIFGTISLIIVDIINIVPPLLIKEAVDILTSDGSLTKIAYISGIYLLISFVQGAGRYLWRMNFVGTAFRCEYDLRMAFFRHTETLSQSFFQKYKTGDLMSRATNDLTAVRMAVGPGLLIGLDAMFYFFLIPPIVIYLSPKLALYTFLPLPLMPYFAYKIKNTIDKRFRIVQEQFSNISEKAQENISGIRVVKGFNMAKQEEKTFSKLCRDFVKKNLSLALPQSLLGPVFEYITYLGIIILLLIGGNMVLEGTITLGTLIAFQRYISKMVWPMTAVGWCLSLYQRGRASMKRVDEIMDISSEIVTNKSAIKNIQLAGKIDFRNLSFRYNGNEDIILQNTNLKIAPGQKVAIIGPVGCGKTTLVNLIPRILPAENNKIFLDDIDINEIDIKELRRHIGFVSQDTFLFSEKIKNNISFGNLELSDERKVRELAHTTMISKEIDDLSEGYDSYLGERGINLSGGQKQRIAIARALAINPKILILDDCLSGVDARTEEAIIKNISEVEKGRTLIVVTHRIPAIKEFDHIVVMEKGKIVDKGTHQQLSGREGLYKLLYEKEVIKESLEIT</sequence>
<dbReference type="Gene3D" id="1.20.1560.10">
    <property type="entry name" value="ABC transporter type 1, transmembrane domain"/>
    <property type="match status" value="1"/>
</dbReference>
<evidence type="ECO:0000259" key="11">
    <source>
        <dbReference type="PROSITE" id="PS50929"/>
    </source>
</evidence>
<dbReference type="PATRIC" id="fig|1872076.5.peg.3172"/>
<dbReference type="Pfam" id="PF00005">
    <property type="entry name" value="ABC_tran"/>
    <property type="match status" value="1"/>
</dbReference>
<dbReference type="GO" id="GO:0005524">
    <property type="term" value="F:ATP binding"/>
    <property type="evidence" value="ECO:0007669"/>
    <property type="project" value="UniProtKB-KW"/>
</dbReference>
<evidence type="ECO:0000256" key="5">
    <source>
        <dbReference type="ARBA" id="ARBA00022741"/>
    </source>
</evidence>
<keyword evidence="7 9" id="KW-1133">Transmembrane helix</keyword>
<evidence type="ECO:0000256" key="7">
    <source>
        <dbReference type="ARBA" id="ARBA00022989"/>
    </source>
</evidence>
<keyword evidence="5" id="KW-0547">Nucleotide-binding</keyword>
<feature type="transmembrane region" description="Helical" evidence="9">
    <location>
        <begin position="23"/>
        <end position="41"/>
    </location>
</feature>
<dbReference type="PANTHER" id="PTHR43394:SF1">
    <property type="entry name" value="ATP-BINDING CASSETTE SUB-FAMILY B MEMBER 10, MITOCHONDRIAL"/>
    <property type="match status" value="1"/>
</dbReference>
<dbReference type="InterPro" id="IPR036640">
    <property type="entry name" value="ABC1_TM_sf"/>
</dbReference>
<organism evidence="12 13">
    <name type="scientific">Candidatus Scalindua rubra</name>
    <dbReference type="NCBI Taxonomy" id="1872076"/>
    <lineage>
        <taxon>Bacteria</taxon>
        <taxon>Pseudomonadati</taxon>
        <taxon>Planctomycetota</taxon>
        <taxon>Candidatus Brocadiia</taxon>
        <taxon>Candidatus Brocadiales</taxon>
        <taxon>Candidatus Scalinduaceae</taxon>
        <taxon>Candidatus Scalindua</taxon>
    </lineage>
</organism>
<dbReference type="PANTHER" id="PTHR43394">
    <property type="entry name" value="ATP-DEPENDENT PERMEASE MDL1, MITOCHONDRIAL"/>
    <property type="match status" value="1"/>
</dbReference>
<keyword evidence="8 9" id="KW-0472">Membrane</keyword>
<dbReference type="InterPro" id="IPR003593">
    <property type="entry name" value="AAA+_ATPase"/>
</dbReference>
<dbReference type="InterPro" id="IPR011527">
    <property type="entry name" value="ABC1_TM_dom"/>
</dbReference>
<dbReference type="PROSITE" id="PS50929">
    <property type="entry name" value="ABC_TM1F"/>
    <property type="match status" value="1"/>
</dbReference>
<evidence type="ECO:0000256" key="9">
    <source>
        <dbReference type="SAM" id="Phobius"/>
    </source>
</evidence>
<reference evidence="12 13" key="1">
    <citation type="submission" date="2016-07" db="EMBL/GenBank/DDBJ databases">
        <title>Draft genome of Scalindua rubra, obtained from a brine-seawater interface in the Red Sea, sheds light on salt adaptation in anammox bacteria.</title>
        <authorList>
            <person name="Speth D.R."/>
            <person name="Lagkouvardos I."/>
            <person name="Wang Y."/>
            <person name="Qian P.-Y."/>
            <person name="Dutilh B.E."/>
            <person name="Jetten M.S."/>
        </authorList>
    </citation>
    <scope>NUCLEOTIDE SEQUENCE [LARGE SCALE GENOMIC DNA]</scope>
    <source>
        <strain evidence="12">BSI-1</strain>
    </source>
</reference>
<dbReference type="PROSITE" id="PS50893">
    <property type="entry name" value="ABC_TRANSPORTER_2"/>
    <property type="match status" value="1"/>
</dbReference>
<feature type="transmembrane region" description="Helical" evidence="9">
    <location>
        <begin position="164"/>
        <end position="182"/>
    </location>
</feature>
<evidence type="ECO:0000256" key="1">
    <source>
        <dbReference type="ARBA" id="ARBA00004651"/>
    </source>
</evidence>
<evidence type="ECO:0000256" key="6">
    <source>
        <dbReference type="ARBA" id="ARBA00022840"/>
    </source>
</evidence>
<dbReference type="CDD" id="cd18541">
    <property type="entry name" value="ABC_6TM_TmrB_like"/>
    <property type="match status" value="1"/>
</dbReference>
<feature type="transmembrane region" description="Helical" evidence="9">
    <location>
        <begin position="131"/>
        <end position="152"/>
    </location>
</feature>
<dbReference type="SUPFAM" id="SSF90123">
    <property type="entry name" value="ABC transporter transmembrane region"/>
    <property type="match status" value="1"/>
</dbReference>
<dbReference type="AlphaFoldDB" id="A0A1E3X9A1"/>
<dbReference type="PROSITE" id="PS00211">
    <property type="entry name" value="ABC_TRANSPORTER_1"/>
    <property type="match status" value="1"/>
</dbReference>
<dbReference type="GO" id="GO:0016887">
    <property type="term" value="F:ATP hydrolysis activity"/>
    <property type="evidence" value="ECO:0007669"/>
    <property type="project" value="InterPro"/>
</dbReference>
<dbReference type="SUPFAM" id="SSF52540">
    <property type="entry name" value="P-loop containing nucleoside triphosphate hydrolases"/>
    <property type="match status" value="1"/>
</dbReference>
<dbReference type="Pfam" id="PF00664">
    <property type="entry name" value="ABC_membrane"/>
    <property type="match status" value="1"/>
</dbReference>
<feature type="transmembrane region" description="Helical" evidence="9">
    <location>
        <begin position="287"/>
        <end position="305"/>
    </location>
</feature>
<protein>
    <submittedName>
        <fullName evidence="12">ABC transporter ATP-binding component</fullName>
    </submittedName>
</protein>
<dbReference type="GO" id="GO:0005886">
    <property type="term" value="C:plasma membrane"/>
    <property type="evidence" value="ECO:0007669"/>
    <property type="project" value="UniProtKB-SubCell"/>
</dbReference>
<keyword evidence="6 12" id="KW-0067">ATP-binding</keyword>
<evidence type="ECO:0000256" key="3">
    <source>
        <dbReference type="ARBA" id="ARBA00022475"/>
    </source>
</evidence>
<proteinExistence type="predicted"/>
<gene>
    <name evidence="12" type="ORF">SCARUB_02680</name>
</gene>
<comment type="caution">
    <text evidence="12">The sequence shown here is derived from an EMBL/GenBank/DDBJ whole genome shotgun (WGS) entry which is preliminary data.</text>
</comment>
<evidence type="ECO:0000313" key="13">
    <source>
        <dbReference type="Proteomes" id="UP000094056"/>
    </source>
</evidence>
<evidence type="ECO:0000256" key="8">
    <source>
        <dbReference type="ARBA" id="ARBA00023136"/>
    </source>
</evidence>
<evidence type="ECO:0000256" key="4">
    <source>
        <dbReference type="ARBA" id="ARBA00022692"/>
    </source>
</evidence>
<feature type="domain" description="ABC transmembrane type-1" evidence="11">
    <location>
        <begin position="25"/>
        <end position="307"/>
    </location>
</feature>
<dbReference type="GO" id="GO:0015421">
    <property type="term" value="F:ABC-type oligopeptide transporter activity"/>
    <property type="evidence" value="ECO:0007669"/>
    <property type="project" value="TreeGrafter"/>
</dbReference>
<evidence type="ECO:0000313" key="12">
    <source>
        <dbReference type="EMBL" id="ODS32201.1"/>
    </source>
</evidence>
<name>A0A1E3X9A1_9BACT</name>
<feature type="transmembrane region" description="Helical" evidence="9">
    <location>
        <begin position="61"/>
        <end position="82"/>
    </location>
</feature>
<dbReference type="EMBL" id="MAYW01000073">
    <property type="protein sequence ID" value="ODS32201.1"/>
    <property type="molecule type" value="Genomic_DNA"/>
</dbReference>
<dbReference type="InterPro" id="IPR027417">
    <property type="entry name" value="P-loop_NTPase"/>
</dbReference>
<dbReference type="Gene3D" id="3.40.50.300">
    <property type="entry name" value="P-loop containing nucleotide triphosphate hydrolases"/>
    <property type="match status" value="1"/>
</dbReference>
<feature type="domain" description="ABC transporter" evidence="10">
    <location>
        <begin position="341"/>
        <end position="577"/>
    </location>
</feature>
<dbReference type="InterPro" id="IPR003439">
    <property type="entry name" value="ABC_transporter-like_ATP-bd"/>
</dbReference>
<evidence type="ECO:0000256" key="2">
    <source>
        <dbReference type="ARBA" id="ARBA00022448"/>
    </source>
</evidence>
<keyword evidence="3" id="KW-1003">Cell membrane</keyword>
<dbReference type="Proteomes" id="UP000094056">
    <property type="component" value="Unassembled WGS sequence"/>
</dbReference>
<keyword evidence="2" id="KW-0813">Transport</keyword>
<dbReference type="InterPro" id="IPR017871">
    <property type="entry name" value="ABC_transporter-like_CS"/>
</dbReference>
<dbReference type="InterPro" id="IPR039421">
    <property type="entry name" value="Type_1_exporter"/>
</dbReference>
<keyword evidence="4 9" id="KW-0812">Transmembrane</keyword>
<evidence type="ECO:0000259" key="10">
    <source>
        <dbReference type="PROSITE" id="PS50893"/>
    </source>
</evidence>
<accession>A0A1E3X9A1</accession>
<dbReference type="FunFam" id="3.40.50.300:FF:000221">
    <property type="entry name" value="Multidrug ABC transporter ATP-binding protein"/>
    <property type="match status" value="1"/>
</dbReference>
<feature type="transmembrane region" description="Helical" evidence="9">
    <location>
        <begin position="247"/>
        <end position="267"/>
    </location>
</feature>